<sequence>MKLHSSTDSIMEDYCDGKFFNELTVFRAHPNALQFILYCDDIEVANPSGSRSGVHKMI</sequence>
<dbReference type="EnsemblMetazoa" id="Aqu2.1.30154_001">
    <property type="protein sequence ID" value="Aqu2.1.30154_001"/>
    <property type="gene ID" value="Aqu2.1.30154"/>
</dbReference>
<name>A0A1X7URL4_AMPQE</name>
<dbReference type="OMA" id="SIMEDYC"/>
<accession>A0A1X7URL4</accession>
<dbReference type="AlphaFoldDB" id="A0A1X7URL4"/>
<dbReference type="InParanoid" id="A0A1X7URL4"/>
<organism evidence="1">
    <name type="scientific">Amphimedon queenslandica</name>
    <name type="common">Sponge</name>
    <dbReference type="NCBI Taxonomy" id="400682"/>
    <lineage>
        <taxon>Eukaryota</taxon>
        <taxon>Metazoa</taxon>
        <taxon>Porifera</taxon>
        <taxon>Demospongiae</taxon>
        <taxon>Heteroscleromorpha</taxon>
        <taxon>Haplosclerida</taxon>
        <taxon>Niphatidae</taxon>
        <taxon>Amphimedon</taxon>
    </lineage>
</organism>
<evidence type="ECO:0000313" key="1">
    <source>
        <dbReference type="EnsemblMetazoa" id="Aqu2.1.30154_001"/>
    </source>
</evidence>
<reference evidence="1" key="1">
    <citation type="submission" date="2017-05" db="UniProtKB">
        <authorList>
            <consortium name="EnsemblMetazoa"/>
        </authorList>
    </citation>
    <scope>IDENTIFICATION</scope>
</reference>
<proteinExistence type="predicted"/>
<protein>
    <submittedName>
        <fullName evidence="1">Uncharacterized protein</fullName>
    </submittedName>
</protein>